<dbReference type="GO" id="GO:0061608">
    <property type="term" value="F:nuclear import signal receptor activity"/>
    <property type="evidence" value="ECO:0007669"/>
    <property type="project" value="InterPro"/>
</dbReference>
<keyword evidence="4 5" id="KW-0653">Protein transport</keyword>
<dbReference type="PANTHER" id="PTHR23316">
    <property type="entry name" value="IMPORTIN ALPHA"/>
    <property type="match status" value="1"/>
</dbReference>
<evidence type="ECO:0000313" key="8">
    <source>
        <dbReference type="WBParaSite" id="PDA_v2.g3573.t1"/>
    </source>
</evidence>
<feature type="repeat" description="ARM" evidence="6">
    <location>
        <begin position="95"/>
        <end position="137"/>
    </location>
</feature>
<evidence type="ECO:0000256" key="6">
    <source>
        <dbReference type="PROSITE-ProRule" id="PRU00259"/>
    </source>
</evidence>
<dbReference type="InterPro" id="IPR011989">
    <property type="entry name" value="ARM-like"/>
</dbReference>
<dbReference type="InterPro" id="IPR000225">
    <property type="entry name" value="Armadillo"/>
</dbReference>
<feature type="repeat" description="ARM" evidence="6">
    <location>
        <begin position="180"/>
        <end position="209"/>
    </location>
</feature>
<comment type="similarity">
    <text evidence="1 5">Belongs to the importin alpha family.</text>
</comment>
<proteinExistence type="inferred from homology"/>
<protein>
    <recommendedName>
        <fullName evidence="5">Importin subunit alpha</fullName>
    </recommendedName>
</protein>
<dbReference type="SMART" id="SM00185">
    <property type="entry name" value="ARM"/>
    <property type="match status" value="6"/>
</dbReference>
<dbReference type="InterPro" id="IPR016024">
    <property type="entry name" value="ARM-type_fold"/>
</dbReference>
<evidence type="ECO:0000256" key="1">
    <source>
        <dbReference type="ARBA" id="ARBA00010394"/>
    </source>
</evidence>
<keyword evidence="7" id="KW-1185">Reference proteome</keyword>
<dbReference type="Proteomes" id="UP000887578">
    <property type="component" value="Unplaced"/>
</dbReference>
<evidence type="ECO:0000313" key="7">
    <source>
        <dbReference type="Proteomes" id="UP000887578"/>
    </source>
</evidence>
<dbReference type="WBParaSite" id="PDA_v2.g3573.t1">
    <property type="protein sequence ID" value="PDA_v2.g3573.t1"/>
    <property type="gene ID" value="PDA_v2.g3573"/>
</dbReference>
<feature type="repeat" description="ARM" evidence="6">
    <location>
        <begin position="137"/>
        <end position="164"/>
    </location>
</feature>
<keyword evidence="3" id="KW-0677">Repeat</keyword>
<evidence type="ECO:0000256" key="4">
    <source>
        <dbReference type="ARBA" id="ARBA00022927"/>
    </source>
</evidence>
<accession>A0A914QPX5</accession>
<reference evidence="8" key="1">
    <citation type="submission" date="2022-11" db="UniProtKB">
        <authorList>
            <consortium name="WormBaseParasite"/>
        </authorList>
    </citation>
    <scope>IDENTIFICATION</scope>
</reference>
<dbReference type="Gene3D" id="1.25.10.10">
    <property type="entry name" value="Leucine-rich Repeat Variant"/>
    <property type="match status" value="1"/>
</dbReference>
<dbReference type="GO" id="GO:0006606">
    <property type="term" value="P:protein import into nucleus"/>
    <property type="evidence" value="ECO:0007669"/>
    <property type="project" value="InterPro"/>
</dbReference>
<sequence length="486" mass="54783">MNPTRILKKQVTGQTCRPDRFRSPVSRIYANAYVNGMQEDSDFVESIQYITDPLKLKTLSLSSNPDIQLASIRQIRKLLSDSFDILKNDKFIESGIIPVLVKYLKHKNSNVVFEATWALTNLASGTSEQTQAVVDSGAIPLLIDLLESDNSEIVNQAIWALSNIVGDENADFREQCIKLGIIPKLLKFIDASDSPTDLIRNVAGTMVNLCRPKIPPISIQNVQKILQGFEKLINHHDATVVSDSLWGIDYIIEPGEDDNEAKVQLILKNKIFVKRIIKLLNHPESEIQSPAIRIIGNIIYGTNLQTQEILDFGILTNIKELLHSSDDIYAIKDILWALSNILKGPIEHVNAVFDAGLFSTILEYSYDEEIRIENELILCIKNAAEHPKYVEIMINMGFIQSLSEILKNVHGSDVVHEENILINVLTALQKFTIVGNKKDVLKEIQNSGGAHFIAKLQKHENEEIQHLAKSYFGKFFLLYETLFLVK</sequence>
<evidence type="ECO:0000256" key="5">
    <source>
        <dbReference type="PIRNR" id="PIRNR005673"/>
    </source>
</evidence>
<dbReference type="InterPro" id="IPR024931">
    <property type="entry name" value="Importin_alpha"/>
</dbReference>
<dbReference type="AlphaFoldDB" id="A0A914QPX5"/>
<dbReference type="SUPFAM" id="SSF48371">
    <property type="entry name" value="ARM repeat"/>
    <property type="match status" value="1"/>
</dbReference>
<dbReference type="Pfam" id="PF00514">
    <property type="entry name" value="Arm"/>
    <property type="match status" value="2"/>
</dbReference>
<name>A0A914QPX5_9BILA</name>
<evidence type="ECO:0000256" key="3">
    <source>
        <dbReference type="ARBA" id="ARBA00022737"/>
    </source>
</evidence>
<dbReference type="PIRSF" id="PIRSF005673">
    <property type="entry name" value="Importin_alpha"/>
    <property type="match status" value="1"/>
</dbReference>
<dbReference type="GO" id="GO:0005737">
    <property type="term" value="C:cytoplasm"/>
    <property type="evidence" value="ECO:0007669"/>
    <property type="project" value="InterPro"/>
</dbReference>
<dbReference type="PROSITE" id="PS50176">
    <property type="entry name" value="ARM_REPEAT"/>
    <property type="match status" value="3"/>
</dbReference>
<keyword evidence="2 5" id="KW-0813">Transport</keyword>
<evidence type="ECO:0000256" key="2">
    <source>
        <dbReference type="ARBA" id="ARBA00022448"/>
    </source>
</evidence>
<organism evidence="7 8">
    <name type="scientific">Panagrolaimus davidi</name>
    <dbReference type="NCBI Taxonomy" id="227884"/>
    <lineage>
        <taxon>Eukaryota</taxon>
        <taxon>Metazoa</taxon>
        <taxon>Ecdysozoa</taxon>
        <taxon>Nematoda</taxon>
        <taxon>Chromadorea</taxon>
        <taxon>Rhabditida</taxon>
        <taxon>Tylenchina</taxon>
        <taxon>Panagrolaimomorpha</taxon>
        <taxon>Panagrolaimoidea</taxon>
        <taxon>Panagrolaimidae</taxon>
        <taxon>Panagrolaimus</taxon>
    </lineage>
</organism>